<dbReference type="Proteomes" id="UP000261620">
    <property type="component" value="Unplaced"/>
</dbReference>
<dbReference type="Pfam" id="PF02758">
    <property type="entry name" value="PYRIN"/>
    <property type="match status" value="1"/>
</dbReference>
<dbReference type="STRING" id="94237.ENSMMOP00000017772"/>
<dbReference type="OMA" id="FQWYLAL"/>
<name>A0A3Q3WYR0_MOLML</name>
<dbReference type="PROSITE" id="PS50824">
    <property type="entry name" value="DAPIN"/>
    <property type="match status" value="1"/>
</dbReference>
<evidence type="ECO:0000259" key="1">
    <source>
        <dbReference type="PROSITE" id="PS50824"/>
    </source>
</evidence>
<evidence type="ECO:0000313" key="3">
    <source>
        <dbReference type="Proteomes" id="UP000261620"/>
    </source>
</evidence>
<dbReference type="SUPFAM" id="SSF47986">
    <property type="entry name" value="DEATH domain"/>
    <property type="match status" value="1"/>
</dbReference>
<dbReference type="Ensembl" id="ENSMMOT00000018063.1">
    <property type="protein sequence ID" value="ENSMMOP00000017772.1"/>
    <property type="gene ID" value="ENSMMOG00000013490.1"/>
</dbReference>
<proteinExistence type="predicted"/>
<sequence length="116" mass="13396">MTAHKQIGKVLKDYLEELNDDMLKEFKWYLSQNEQGGSRPILTAQLENVSRVETVDKLVQVYGGDGAVVITVDILYRMNTSFMLLRFPPRNLWLCSSDASFLFCSHNRQKHGTSRR</sequence>
<dbReference type="SMART" id="SM01289">
    <property type="entry name" value="PYRIN"/>
    <property type="match status" value="1"/>
</dbReference>
<organism evidence="2 3">
    <name type="scientific">Mola mola</name>
    <name type="common">Ocean sunfish</name>
    <name type="synonym">Tetraodon mola</name>
    <dbReference type="NCBI Taxonomy" id="94237"/>
    <lineage>
        <taxon>Eukaryota</taxon>
        <taxon>Metazoa</taxon>
        <taxon>Chordata</taxon>
        <taxon>Craniata</taxon>
        <taxon>Vertebrata</taxon>
        <taxon>Euteleostomi</taxon>
        <taxon>Actinopterygii</taxon>
        <taxon>Neopterygii</taxon>
        <taxon>Teleostei</taxon>
        <taxon>Neoteleostei</taxon>
        <taxon>Acanthomorphata</taxon>
        <taxon>Eupercaria</taxon>
        <taxon>Tetraodontiformes</taxon>
        <taxon>Molidae</taxon>
        <taxon>Mola</taxon>
    </lineage>
</organism>
<accession>A0A3Q3WYR0</accession>
<feature type="domain" description="Pyrin" evidence="1">
    <location>
        <begin position="1"/>
        <end position="85"/>
    </location>
</feature>
<reference evidence="2" key="1">
    <citation type="submission" date="2025-08" db="UniProtKB">
        <authorList>
            <consortium name="Ensembl"/>
        </authorList>
    </citation>
    <scope>IDENTIFICATION</scope>
</reference>
<dbReference type="InterPro" id="IPR011029">
    <property type="entry name" value="DEATH-like_dom_sf"/>
</dbReference>
<reference evidence="2" key="2">
    <citation type="submission" date="2025-09" db="UniProtKB">
        <authorList>
            <consortium name="Ensembl"/>
        </authorList>
    </citation>
    <scope>IDENTIFICATION</scope>
</reference>
<protein>
    <recommendedName>
        <fullName evidence="1">Pyrin domain-containing protein</fullName>
    </recommendedName>
</protein>
<evidence type="ECO:0000313" key="2">
    <source>
        <dbReference type="Ensembl" id="ENSMMOP00000017772.1"/>
    </source>
</evidence>
<dbReference type="InterPro" id="IPR004020">
    <property type="entry name" value="DAPIN"/>
</dbReference>
<dbReference type="AlphaFoldDB" id="A0A3Q3WYR0"/>
<dbReference type="Gene3D" id="1.10.533.10">
    <property type="entry name" value="Death Domain, Fas"/>
    <property type="match status" value="1"/>
</dbReference>
<keyword evidence="3" id="KW-1185">Reference proteome</keyword>
<dbReference type="CDD" id="cd08321">
    <property type="entry name" value="Pyrin_ASC-like"/>
    <property type="match status" value="1"/>
</dbReference>